<proteinExistence type="predicted"/>
<comment type="caution">
    <text evidence="3">The sequence shown here is derived from an EMBL/GenBank/DDBJ whole genome shotgun (WGS) entry which is preliminary data.</text>
</comment>
<keyword evidence="4" id="KW-1185">Reference proteome</keyword>
<name>A0ABD3FEJ7_9STRA</name>
<feature type="region of interest" description="Disordered" evidence="1">
    <location>
        <begin position="42"/>
        <end position="68"/>
    </location>
</feature>
<protein>
    <recommendedName>
        <fullName evidence="5">RxLR effector protein</fullName>
    </recommendedName>
</protein>
<evidence type="ECO:0000256" key="1">
    <source>
        <dbReference type="SAM" id="MobiDB-lite"/>
    </source>
</evidence>
<evidence type="ECO:0000256" key="2">
    <source>
        <dbReference type="SAM" id="SignalP"/>
    </source>
</evidence>
<dbReference type="AlphaFoldDB" id="A0ABD3FEJ7"/>
<evidence type="ECO:0008006" key="5">
    <source>
        <dbReference type="Google" id="ProtNLM"/>
    </source>
</evidence>
<gene>
    <name evidence="3" type="ORF">V7S43_009410</name>
</gene>
<sequence length="68" mass="7122">MVRLLALASLLVVAVVSFSPAEASIPDPMRIAAQATDVAMDTSSGAPDVVRNAAKRNTNDKSQVQKKV</sequence>
<keyword evidence="2" id="KW-0732">Signal</keyword>
<evidence type="ECO:0000313" key="4">
    <source>
        <dbReference type="Proteomes" id="UP001632037"/>
    </source>
</evidence>
<organism evidence="3 4">
    <name type="scientific">Phytophthora oleae</name>
    <dbReference type="NCBI Taxonomy" id="2107226"/>
    <lineage>
        <taxon>Eukaryota</taxon>
        <taxon>Sar</taxon>
        <taxon>Stramenopiles</taxon>
        <taxon>Oomycota</taxon>
        <taxon>Peronosporomycetes</taxon>
        <taxon>Peronosporales</taxon>
        <taxon>Peronosporaceae</taxon>
        <taxon>Phytophthora</taxon>
    </lineage>
</organism>
<dbReference type="Proteomes" id="UP001632037">
    <property type="component" value="Unassembled WGS sequence"/>
</dbReference>
<dbReference type="EMBL" id="JBIMZQ010000020">
    <property type="protein sequence ID" value="KAL3665372.1"/>
    <property type="molecule type" value="Genomic_DNA"/>
</dbReference>
<reference evidence="3 4" key="1">
    <citation type="submission" date="2024-09" db="EMBL/GenBank/DDBJ databases">
        <title>Genome sequencing and assembly of Phytophthora oleae, isolate VK10A, causative agent of rot of olive drupes.</title>
        <authorList>
            <person name="Conti Taguali S."/>
            <person name="Riolo M."/>
            <person name="La Spada F."/>
            <person name="Cacciola S.O."/>
            <person name="Dionisio G."/>
        </authorList>
    </citation>
    <scope>NUCLEOTIDE SEQUENCE [LARGE SCALE GENOMIC DNA]</scope>
    <source>
        <strain evidence="3 4">VK10A</strain>
    </source>
</reference>
<evidence type="ECO:0000313" key="3">
    <source>
        <dbReference type="EMBL" id="KAL3665372.1"/>
    </source>
</evidence>
<feature type="signal peptide" evidence="2">
    <location>
        <begin position="1"/>
        <end position="23"/>
    </location>
</feature>
<feature type="chain" id="PRO_5044786246" description="RxLR effector protein" evidence="2">
    <location>
        <begin position="24"/>
        <end position="68"/>
    </location>
</feature>
<accession>A0ABD3FEJ7</accession>